<dbReference type="SMART" id="SM00833">
    <property type="entry name" value="CobW_C"/>
    <property type="match status" value="1"/>
</dbReference>
<evidence type="ECO:0000313" key="9">
    <source>
        <dbReference type="Proteomes" id="UP000295132"/>
    </source>
</evidence>
<keyword evidence="10" id="KW-1185">Reference proteome</keyword>
<dbReference type="RefSeq" id="WP_133336143.1">
    <property type="nucleotide sequence ID" value="NZ_JAVGVR010000001.1"/>
</dbReference>
<comment type="caution">
    <text evidence="8">The sequence shown here is derived from an EMBL/GenBank/DDBJ whole genome shotgun (WGS) entry which is preliminary data.</text>
</comment>
<evidence type="ECO:0000313" key="8">
    <source>
        <dbReference type="EMBL" id="TDK60398.1"/>
    </source>
</evidence>
<dbReference type="GO" id="GO:0005737">
    <property type="term" value="C:cytoplasm"/>
    <property type="evidence" value="ECO:0007669"/>
    <property type="project" value="TreeGrafter"/>
</dbReference>
<organism evidence="8 9">
    <name type="scientific">Bacillus salipaludis</name>
    <dbReference type="NCBI Taxonomy" id="2547811"/>
    <lineage>
        <taxon>Bacteria</taxon>
        <taxon>Bacillati</taxon>
        <taxon>Bacillota</taxon>
        <taxon>Bacilli</taxon>
        <taxon>Bacillales</taxon>
        <taxon>Bacillaceae</taxon>
        <taxon>Bacillus</taxon>
    </lineage>
</organism>
<sequence>MIKSEVYILSGFLGSGKTTLLKRILEEEHKQGRKVAVMMNELGEVSIDSDVVDEDVALKELLGGCICCSIQDKLEAQLQGLLIDEKPDVIYIETTGAAHPVEVLDAILSPLFADALHIKGIVTTVDGLRWLNRKSMSPQLQQLILEQIRHADFIIVNKMSELSESEQAKITFEIQALNSKARCLLTNYSQVSLKQLKEISVSYRDKTNTHLSQKNLNLSTFVYRFQGPVSHSRFEEFLKSLPDTIYRIKGYLKFDSKSYPFLFQFSYGMPLYMKEQMNLPLNLVFIGENIDWGQMNTALEKLENEFENQHMDE</sequence>
<comment type="similarity">
    <text evidence="4">Belongs to the SIMIBI class G3E GTPase family. ZNG1 subfamily.</text>
</comment>
<dbReference type="Proteomes" id="UP000295132">
    <property type="component" value="Unassembled WGS sequence"/>
</dbReference>
<keyword evidence="1" id="KW-0547">Nucleotide-binding</keyword>
<dbReference type="AlphaFoldDB" id="A0A4R5VPN9"/>
<keyword evidence="3" id="KW-0143">Chaperone</keyword>
<dbReference type="SUPFAM" id="SSF90002">
    <property type="entry name" value="Hypothetical protein YjiA, C-terminal domain"/>
    <property type="match status" value="1"/>
</dbReference>
<dbReference type="InterPro" id="IPR036627">
    <property type="entry name" value="CobW-likC_sf"/>
</dbReference>
<dbReference type="SUPFAM" id="SSF52540">
    <property type="entry name" value="P-loop containing nucleoside triphosphate hydrolases"/>
    <property type="match status" value="1"/>
</dbReference>
<dbReference type="PANTHER" id="PTHR13748">
    <property type="entry name" value="COBW-RELATED"/>
    <property type="match status" value="1"/>
</dbReference>
<dbReference type="GO" id="GO:0016787">
    <property type="term" value="F:hydrolase activity"/>
    <property type="evidence" value="ECO:0007669"/>
    <property type="project" value="UniProtKB-KW"/>
</dbReference>
<evidence type="ECO:0000259" key="6">
    <source>
        <dbReference type="SMART" id="SM00833"/>
    </source>
</evidence>
<dbReference type="Pfam" id="PF02492">
    <property type="entry name" value="cobW"/>
    <property type="match status" value="1"/>
</dbReference>
<dbReference type="EMBL" id="JAVGVR010000001">
    <property type="protein sequence ID" value="MDQ6599319.1"/>
    <property type="molecule type" value="Genomic_DNA"/>
</dbReference>
<gene>
    <name evidence="8" type="ORF">E2K98_16990</name>
    <name evidence="7" type="ORF">RCG21_23785</name>
</gene>
<reference evidence="8 9" key="1">
    <citation type="submission" date="2019-03" db="EMBL/GenBank/DDBJ databases">
        <title>Bacillus niacini sp. nov. a Nicotinate-Metabolizing Mesophile Isolated from Soil.</title>
        <authorList>
            <person name="Zhang G."/>
        </authorList>
    </citation>
    <scope>NUCLEOTIDE SEQUENCE [LARGE SCALE GENOMIC DNA]</scope>
    <source>
        <strain evidence="8 9">WN066</strain>
    </source>
</reference>
<dbReference type="EMBL" id="SMYO01000007">
    <property type="protein sequence ID" value="TDK60398.1"/>
    <property type="molecule type" value="Genomic_DNA"/>
</dbReference>
<dbReference type="Gene3D" id="3.40.50.300">
    <property type="entry name" value="P-loop containing nucleotide triphosphate hydrolases"/>
    <property type="match status" value="1"/>
</dbReference>
<feature type="domain" description="CobW C-terminal" evidence="6">
    <location>
        <begin position="218"/>
        <end position="303"/>
    </location>
</feature>
<evidence type="ECO:0000256" key="3">
    <source>
        <dbReference type="ARBA" id="ARBA00023186"/>
    </source>
</evidence>
<comment type="catalytic activity">
    <reaction evidence="5">
        <text>GTP + H2O = GDP + phosphate + H(+)</text>
        <dbReference type="Rhea" id="RHEA:19669"/>
        <dbReference type="ChEBI" id="CHEBI:15377"/>
        <dbReference type="ChEBI" id="CHEBI:15378"/>
        <dbReference type="ChEBI" id="CHEBI:37565"/>
        <dbReference type="ChEBI" id="CHEBI:43474"/>
        <dbReference type="ChEBI" id="CHEBI:58189"/>
    </reaction>
    <physiologicalReaction direction="left-to-right" evidence="5">
        <dbReference type="Rhea" id="RHEA:19670"/>
    </physiologicalReaction>
</comment>
<evidence type="ECO:0000256" key="4">
    <source>
        <dbReference type="ARBA" id="ARBA00034320"/>
    </source>
</evidence>
<evidence type="ECO:0000256" key="1">
    <source>
        <dbReference type="ARBA" id="ARBA00022741"/>
    </source>
</evidence>
<dbReference type="Gene3D" id="3.30.1220.10">
    <property type="entry name" value="CobW-like, C-terminal domain"/>
    <property type="match status" value="1"/>
</dbReference>
<reference evidence="7" key="2">
    <citation type="submission" date="2023-08" db="EMBL/GenBank/DDBJ databases">
        <title>Nitrogen cycling bacteria in agricultural field soils.</title>
        <authorList>
            <person name="Jang J."/>
        </authorList>
    </citation>
    <scope>NUCLEOTIDE SEQUENCE</scope>
    <source>
        <strain evidence="7">PS3-36</strain>
    </source>
</reference>
<dbReference type="InterPro" id="IPR011629">
    <property type="entry name" value="CobW-like_C"/>
</dbReference>
<dbReference type="PANTHER" id="PTHR13748:SF62">
    <property type="entry name" value="COBW DOMAIN-CONTAINING PROTEIN"/>
    <property type="match status" value="1"/>
</dbReference>
<evidence type="ECO:0000313" key="10">
    <source>
        <dbReference type="Proteomes" id="UP001178888"/>
    </source>
</evidence>
<dbReference type="Pfam" id="PF07683">
    <property type="entry name" value="CobW_C"/>
    <property type="match status" value="1"/>
</dbReference>
<proteinExistence type="inferred from homology"/>
<dbReference type="Proteomes" id="UP001178888">
    <property type="component" value="Unassembled WGS sequence"/>
</dbReference>
<accession>A0A4R5VPN9</accession>
<evidence type="ECO:0000313" key="7">
    <source>
        <dbReference type="EMBL" id="MDQ6599319.1"/>
    </source>
</evidence>
<dbReference type="InterPro" id="IPR027417">
    <property type="entry name" value="P-loop_NTPase"/>
</dbReference>
<dbReference type="CDD" id="cd03112">
    <property type="entry name" value="CobW-like"/>
    <property type="match status" value="1"/>
</dbReference>
<protein>
    <submittedName>
        <fullName evidence="8">GTP-binding protein</fullName>
    </submittedName>
</protein>
<keyword evidence="2" id="KW-0378">Hydrolase</keyword>
<evidence type="ECO:0000256" key="5">
    <source>
        <dbReference type="ARBA" id="ARBA00049117"/>
    </source>
</evidence>
<name>A0A4R5VPN9_9BACI</name>
<dbReference type="InterPro" id="IPR003495">
    <property type="entry name" value="CobW/HypB/UreG_nucleotide-bd"/>
</dbReference>
<dbReference type="InterPro" id="IPR051316">
    <property type="entry name" value="Zinc-reg_GTPase_activator"/>
</dbReference>
<dbReference type="GO" id="GO:0000166">
    <property type="term" value="F:nucleotide binding"/>
    <property type="evidence" value="ECO:0007669"/>
    <property type="project" value="UniProtKB-KW"/>
</dbReference>
<evidence type="ECO:0000256" key="2">
    <source>
        <dbReference type="ARBA" id="ARBA00022801"/>
    </source>
</evidence>